<evidence type="ECO:0000256" key="5">
    <source>
        <dbReference type="ARBA" id="ARBA00022763"/>
    </source>
</evidence>
<comment type="function">
    <text evidence="11">Component of the post-replicative DNA mismatch repair system (MMR).</text>
</comment>
<dbReference type="GO" id="GO:0030983">
    <property type="term" value="F:mismatched DNA binding"/>
    <property type="evidence" value="ECO:0007669"/>
    <property type="project" value="InterPro"/>
</dbReference>
<evidence type="ECO:0000313" key="13">
    <source>
        <dbReference type="EMBL" id="KAG8177908.1"/>
    </source>
</evidence>
<dbReference type="GO" id="GO:0140664">
    <property type="term" value="F:ATP-dependent DNA damage sensor activity"/>
    <property type="evidence" value="ECO:0007669"/>
    <property type="project" value="InterPro"/>
</dbReference>
<evidence type="ECO:0000256" key="6">
    <source>
        <dbReference type="ARBA" id="ARBA00022840"/>
    </source>
</evidence>
<dbReference type="SUPFAM" id="SSF55271">
    <property type="entry name" value="DNA repair protein MutS, domain I"/>
    <property type="match status" value="1"/>
</dbReference>
<dbReference type="Pfam" id="PF05190">
    <property type="entry name" value="MutS_IV"/>
    <property type="match status" value="1"/>
</dbReference>
<gene>
    <name evidence="13" type="ORF">JTE90_020188</name>
</gene>
<dbReference type="PANTHER" id="PTHR11361">
    <property type="entry name" value="DNA MISMATCH REPAIR PROTEIN MUTS FAMILY MEMBER"/>
    <property type="match status" value="1"/>
</dbReference>
<comment type="subcellular location">
    <subcellularLocation>
        <location evidence="1">Nucleus</location>
    </subcellularLocation>
</comment>
<evidence type="ECO:0000256" key="8">
    <source>
        <dbReference type="ARBA" id="ARBA00023204"/>
    </source>
</evidence>
<dbReference type="Gene3D" id="3.30.420.110">
    <property type="entry name" value="MutS, connector domain"/>
    <property type="match status" value="1"/>
</dbReference>
<evidence type="ECO:0000256" key="2">
    <source>
        <dbReference type="ARBA" id="ARBA00007094"/>
    </source>
</evidence>
<dbReference type="InterPro" id="IPR007695">
    <property type="entry name" value="DNA_mismatch_repair_MutS-lik_N"/>
</dbReference>
<dbReference type="Pfam" id="PF05188">
    <property type="entry name" value="MutS_II"/>
    <property type="match status" value="1"/>
</dbReference>
<dbReference type="InterPro" id="IPR017261">
    <property type="entry name" value="DNA_mismatch_repair_MutS/MSH"/>
</dbReference>
<evidence type="ECO:0000256" key="1">
    <source>
        <dbReference type="ARBA" id="ARBA00004123"/>
    </source>
</evidence>
<dbReference type="InterPro" id="IPR007861">
    <property type="entry name" value="DNA_mismatch_repair_MutS_clamp"/>
</dbReference>
<dbReference type="GO" id="GO:0006298">
    <property type="term" value="P:mismatch repair"/>
    <property type="evidence" value="ECO:0007669"/>
    <property type="project" value="InterPro"/>
</dbReference>
<dbReference type="PIRSF" id="PIRSF037677">
    <property type="entry name" value="DNA_mis_repair_Msh6"/>
    <property type="match status" value="1"/>
</dbReference>
<evidence type="ECO:0000313" key="14">
    <source>
        <dbReference type="Proteomes" id="UP000827092"/>
    </source>
</evidence>
<sequence>MPNKRTKKCSKNSGISIANNQPNISKYFISDSSYPTSFLKKRHAANEDTNEHSPTKKILKLFEKRDSSNISQPCVIPEATSEKLHSFSFKKTITDEERIFNPESSSGANKSLKGNDEKCCLNPVSETIEDIESNAVSEQQAVSNSRVKYTPLEKQYLNFKEKYSDAILLIECGYKYKLFDKDAEIVSKLFNLAYFKSHNFMSARVLASRLYFYVQQLVLKGYKVGVIKQTETAAIKAAGNTKNDLFTRELDAMYTKSTLIGEEFAAACSENIEDSFSASNEDMSSGYLMCIYEEPSPISHPNLNIAFVAIQASSGDVTYASFQDSALRNILETYLIHINPAEILLPSSLSKETENLISNFSTDRLIRTEKIPQDIFDITFALDSVSSFYTEEGTEPKNSTDLKQTILSLPSPVISCLSALIPYLTKFKLEGFLKHLNYIKPLSTNDDMILSSTTLKGLDILTNSSSHKESGSLFWVLNRTMTKFGERLLKNWIAKPLKKYCLLEERLNIVTEIIHSDSIVFKIVERILYKLPDLERILCNVFYQKCSCLDFLKLLQAFSKIKEELQSADDKIDCEVESPRLKIIFSDLPQLLNDVERFLSNIDQNAAKEGDKNNVFRDTSLYPDLQTCHEEIASAEQSLNNLKPEICKVLKLINFKYATVNCQKYLIEVPTSHLRSVPKTWLKISSTKQFSRFKSPEVIELSNKIEQIKERMKECASKAWSSFLNDFGASFFKHKRAISHLAELDCYFSLAKVAKQENYCRPDIVNSGEQVFHVLQGQHPILKKIMGEENQYVANDITMNANINCIIVTGPNMGGKSTYVRQTALIAIMAQIGSYVPAEAVRMSLFDKIYARMGAEDTLSQGRSTFLNEMSETSEILRNCTSKSFVILDELGRGTSTNDGAAIAYASLEYLISKMKCFTMFVTHYPSIIELKTVYPDAISVVHMGYILKDKDDETDIESVTFLYNVVHGRSKKSYGINVAALAGIPKNILLEAQEKSQTIELKATVQKKISELFIKLRRCKQK</sequence>
<feature type="domain" description="DNA mismatch repair proteins mutS family" evidence="12">
    <location>
        <begin position="884"/>
        <end position="900"/>
    </location>
</feature>
<dbReference type="InterPro" id="IPR007860">
    <property type="entry name" value="DNA_mmatch_repair_MutS_con_dom"/>
</dbReference>
<dbReference type="EMBL" id="JAFNEN010000737">
    <property type="protein sequence ID" value="KAG8177908.1"/>
    <property type="molecule type" value="Genomic_DNA"/>
</dbReference>
<evidence type="ECO:0000256" key="4">
    <source>
        <dbReference type="ARBA" id="ARBA00022741"/>
    </source>
</evidence>
<dbReference type="SUPFAM" id="SSF48334">
    <property type="entry name" value="DNA repair protein MutS, domain III"/>
    <property type="match status" value="1"/>
</dbReference>
<keyword evidence="9" id="KW-0539">Nucleus</keyword>
<dbReference type="AlphaFoldDB" id="A0AAV6U1T0"/>
<dbReference type="Gene3D" id="3.40.1170.10">
    <property type="entry name" value="DNA repair protein MutS, domain I"/>
    <property type="match status" value="1"/>
</dbReference>
<dbReference type="NCBIfam" id="NF003810">
    <property type="entry name" value="PRK05399.1"/>
    <property type="match status" value="1"/>
</dbReference>
<comment type="similarity">
    <text evidence="2">Belongs to the DNA mismatch repair MutS family. MSH3 subfamily.</text>
</comment>
<evidence type="ECO:0000256" key="9">
    <source>
        <dbReference type="ARBA" id="ARBA00023242"/>
    </source>
</evidence>
<dbReference type="Gene3D" id="1.10.1420.10">
    <property type="match status" value="2"/>
</dbReference>
<organism evidence="13 14">
    <name type="scientific">Oedothorax gibbosus</name>
    <dbReference type="NCBI Taxonomy" id="931172"/>
    <lineage>
        <taxon>Eukaryota</taxon>
        <taxon>Metazoa</taxon>
        <taxon>Ecdysozoa</taxon>
        <taxon>Arthropoda</taxon>
        <taxon>Chelicerata</taxon>
        <taxon>Arachnida</taxon>
        <taxon>Araneae</taxon>
        <taxon>Araneomorphae</taxon>
        <taxon>Entelegynae</taxon>
        <taxon>Araneoidea</taxon>
        <taxon>Linyphiidae</taxon>
        <taxon>Erigoninae</taxon>
        <taxon>Oedothorax</taxon>
    </lineage>
</organism>
<evidence type="ECO:0000256" key="10">
    <source>
        <dbReference type="ARBA" id="ARBA00073774"/>
    </source>
</evidence>
<dbReference type="InterPro" id="IPR000432">
    <property type="entry name" value="DNA_mismatch_repair_MutS_C"/>
</dbReference>
<dbReference type="GO" id="GO:0005634">
    <property type="term" value="C:nucleus"/>
    <property type="evidence" value="ECO:0007669"/>
    <property type="project" value="UniProtKB-SubCell"/>
</dbReference>
<dbReference type="GO" id="GO:0006312">
    <property type="term" value="P:mitotic recombination"/>
    <property type="evidence" value="ECO:0007669"/>
    <property type="project" value="TreeGrafter"/>
</dbReference>
<dbReference type="Gene3D" id="3.40.50.300">
    <property type="entry name" value="P-loop containing nucleotide triphosphate hydrolases"/>
    <property type="match status" value="1"/>
</dbReference>
<evidence type="ECO:0000256" key="11">
    <source>
        <dbReference type="RuleBase" id="RU003756"/>
    </source>
</evidence>
<evidence type="ECO:0000259" key="12">
    <source>
        <dbReference type="PROSITE" id="PS00486"/>
    </source>
</evidence>
<dbReference type="SMART" id="SM00533">
    <property type="entry name" value="MUTSd"/>
    <property type="match status" value="1"/>
</dbReference>
<keyword evidence="6" id="KW-0067">ATP-binding</keyword>
<dbReference type="GO" id="GO:0005524">
    <property type="term" value="F:ATP binding"/>
    <property type="evidence" value="ECO:0007669"/>
    <property type="project" value="UniProtKB-KW"/>
</dbReference>
<dbReference type="InterPro" id="IPR016151">
    <property type="entry name" value="DNA_mismatch_repair_MutS_N"/>
</dbReference>
<dbReference type="FunFam" id="1.10.1420.10:FF:000004">
    <property type="entry name" value="DNA mismatch repair protein Msh3"/>
    <property type="match status" value="1"/>
</dbReference>
<dbReference type="InterPro" id="IPR036187">
    <property type="entry name" value="DNA_mismatch_repair_MutS_sf"/>
</dbReference>
<keyword evidence="4 11" id="KW-0547">Nucleotide-binding</keyword>
<reference evidence="13 14" key="1">
    <citation type="journal article" date="2022" name="Nat. Ecol. Evol.">
        <title>A masculinizing supergene underlies an exaggerated male reproductive morph in a spider.</title>
        <authorList>
            <person name="Hendrickx F."/>
            <person name="De Corte Z."/>
            <person name="Sonet G."/>
            <person name="Van Belleghem S.M."/>
            <person name="Kostlbacher S."/>
            <person name="Vangestel C."/>
        </authorList>
    </citation>
    <scope>NUCLEOTIDE SEQUENCE [LARGE SCALE GENOMIC DNA]</scope>
    <source>
        <strain evidence="13">W744_W776</strain>
    </source>
</reference>
<evidence type="ECO:0000256" key="3">
    <source>
        <dbReference type="ARBA" id="ARBA00022151"/>
    </source>
</evidence>
<keyword evidence="7 11" id="KW-0238">DNA-binding</keyword>
<dbReference type="PANTHER" id="PTHR11361:SF122">
    <property type="entry name" value="DNA MISMATCH REPAIR PROTEIN MSH3"/>
    <property type="match status" value="1"/>
</dbReference>
<name>A0AAV6U1T0_9ARAC</name>
<dbReference type="Pfam" id="PF00488">
    <property type="entry name" value="MutS_V"/>
    <property type="match status" value="1"/>
</dbReference>
<accession>A0AAV6U1T0</accession>
<comment type="caution">
    <text evidence="13">The sequence shown here is derived from an EMBL/GenBank/DDBJ whole genome shotgun (WGS) entry which is preliminary data.</text>
</comment>
<proteinExistence type="inferred from homology"/>
<dbReference type="FunFam" id="3.40.50.300:FF:000870">
    <property type="entry name" value="MutS protein homolog 4"/>
    <property type="match status" value="1"/>
</dbReference>
<evidence type="ECO:0000256" key="7">
    <source>
        <dbReference type="ARBA" id="ARBA00023125"/>
    </source>
</evidence>
<dbReference type="Pfam" id="PF05192">
    <property type="entry name" value="MutS_III"/>
    <property type="match status" value="1"/>
</dbReference>
<dbReference type="SUPFAM" id="SSF53150">
    <property type="entry name" value="DNA repair protein MutS, domain II"/>
    <property type="match status" value="1"/>
</dbReference>
<protein>
    <recommendedName>
        <fullName evidence="3 10">DNA mismatch repair protein MSH3</fullName>
    </recommendedName>
    <alternativeName>
        <fullName evidence="3 10">DNA mismatch repair protein MSH3</fullName>
    </alternativeName>
</protein>
<keyword evidence="5 11" id="KW-0227">DNA damage</keyword>
<keyword evidence="14" id="KW-1185">Reference proteome</keyword>
<dbReference type="InterPro" id="IPR045076">
    <property type="entry name" value="MutS"/>
</dbReference>
<keyword evidence="8 11" id="KW-0234">DNA repair</keyword>
<dbReference type="Proteomes" id="UP000827092">
    <property type="component" value="Unassembled WGS sequence"/>
</dbReference>
<dbReference type="Pfam" id="PF01624">
    <property type="entry name" value="MutS_I"/>
    <property type="match status" value="1"/>
</dbReference>
<dbReference type="SMART" id="SM00534">
    <property type="entry name" value="MUTSac"/>
    <property type="match status" value="1"/>
</dbReference>
<dbReference type="PROSITE" id="PS00486">
    <property type="entry name" value="DNA_MISMATCH_REPAIR_2"/>
    <property type="match status" value="1"/>
</dbReference>
<dbReference type="FunFam" id="3.40.1170.10:FF:000004">
    <property type="entry name" value="DNA mismatch repair protein"/>
    <property type="match status" value="1"/>
</dbReference>
<dbReference type="InterPro" id="IPR036678">
    <property type="entry name" value="MutS_con_dom_sf"/>
</dbReference>
<dbReference type="InterPro" id="IPR027417">
    <property type="entry name" value="P-loop_NTPase"/>
</dbReference>
<dbReference type="InterPro" id="IPR007696">
    <property type="entry name" value="DNA_mismatch_repair_MutS_core"/>
</dbReference>
<dbReference type="SUPFAM" id="SSF52540">
    <property type="entry name" value="P-loop containing nucleoside triphosphate hydrolases"/>
    <property type="match status" value="1"/>
</dbReference>